<evidence type="ECO:0008006" key="5">
    <source>
        <dbReference type="Google" id="ProtNLM"/>
    </source>
</evidence>
<proteinExistence type="predicted"/>
<accession>A0A8J8GEC8</accession>
<keyword evidence="2" id="KW-0472">Membrane</keyword>
<keyword evidence="2" id="KW-0812">Transmembrane</keyword>
<evidence type="ECO:0000313" key="3">
    <source>
        <dbReference type="EMBL" id="NSL51611.1"/>
    </source>
</evidence>
<evidence type="ECO:0000313" key="4">
    <source>
        <dbReference type="Proteomes" id="UP000625804"/>
    </source>
</evidence>
<comment type="caution">
    <text evidence="3">The sequence shown here is derived from an EMBL/GenBank/DDBJ whole genome shotgun (WGS) entry which is preliminary data.</text>
</comment>
<organism evidence="3 4">
    <name type="scientific">Calidifontibacillus erzurumensis</name>
    <dbReference type="NCBI Taxonomy" id="2741433"/>
    <lineage>
        <taxon>Bacteria</taxon>
        <taxon>Bacillati</taxon>
        <taxon>Bacillota</taxon>
        <taxon>Bacilli</taxon>
        <taxon>Bacillales</taxon>
        <taxon>Bacillaceae</taxon>
        <taxon>Calidifontibacillus/Schinkia group</taxon>
        <taxon>Calidifontibacillus</taxon>
    </lineage>
</organism>
<name>A0A8J8GEC8_9BACI</name>
<gene>
    <name evidence="3" type="ORF">HR057_07485</name>
</gene>
<feature type="transmembrane region" description="Helical" evidence="2">
    <location>
        <begin position="168"/>
        <end position="190"/>
    </location>
</feature>
<feature type="region of interest" description="Disordered" evidence="1">
    <location>
        <begin position="206"/>
        <end position="230"/>
    </location>
</feature>
<dbReference type="RefSeq" id="WP_173730817.1">
    <property type="nucleotide sequence ID" value="NZ_JABTTE010000007.1"/>
</dbReference>
<dbReference type="EMBL" id="JABTTE010000007">
    <property type="protein sequence ID" value="NSL51611.1"/>
    <property type="molecule type" value="Genomic_DNA"/>
</dbReference>
<dbReference type="Proteomes" id="UP000625804">
    <property type="component" value="Unassembled WGS sequence"/>
</dbReference>
<evidence type="ECO:0000256" key="2">
    <source>
        <dbReference type="SAM" id="Phobius"/>
    </source>
</evidence>
<keyword evidence="2" id="KW-1133">Transmembrane helix</keyword>
<protein>
    <recommendedName>
        <fullName evidence="5">Stage II sporulation protein B</fullName>
    </recommendedName>
</protein>
<reference evidence="3" key="1">
    <citation type="submission" date="2020-06" db="EMBL/GenBank/DDBJ databases">
        <title>A novel thermopfilic bacterium from Erzurum, Turkey.</title>
        <authorList>
            <person name="Adiguzel A."/>
            <person name="Ay H."/>
            <person name="Baltaci M.O."/>
        </authorList>
    </citation>
    <scope>NUCLEOTIDE SEQUENCE</scope>
    <source>
        <strain evidence="3">P2</strain>
    </source>
</reference>
<evidence type="ECO:0000256" key="1">
    <source>
        <dbReference type="SAM" id="MobiDB-lite"/>
    </source>
</evidence>
<dbReference type="AlphaFoldDB" id="A0A8J8GEC8"/>
<keyword evidence="4" id="KW-1185">Reference proteome</keyword>
<sequence>MDKQRKDRISIRINGKERIFLSDEELNQEICAAKDSEDAVNGVDIVKVDSFFNENERLKEDQFVENKGNAHLLGENVDSEKRSLEENSSHDEDQWEDFVDDILLNDRRSNIIDFEERRSARIKNNSNGFNQKKTNVHYPSKKNIFSNKKKKRNFDRFSDKQKAVYKKYIVSLIGAILIGVGFGYIVLSLFTDMNDENKAGEENGVITSGQALSEYNPNNEGSENTAIGTGSGSLRNASSVDIPALRVEVIQGGAFASLNAANEHASSLKENGTAAVVLPESDPVLLFIGVGGSRAEANSIGEQYVEKGQEIYIKPFELDALEVEAGKARSATGEAVYAQTAVELYQKLVDLSAQAFETGTVEKNSWDSIKAEYSQWNKTKPEKLQPSLGQFANSITAAYKALESFRTNKNEAQLWKSQQALLEGLISYKTWHNEMSR</sequence>